<reference evidence="1 2" key="1">
    <citation type="journal article" date="2015" name="Sci. Rep.">
        <title>Chromosome-level genome map provides insights into diverse defense mechanisms in the medicinal fungus Ganoderma sinense.</title>
        <authorList>
            <person name="Zhu Y."/>
            <person name="Xu J."/>
            <person name="Sun C."/>
            <person name="Zhou S."/>
            <person name="Xu H."/>
            <person name="Nelson D.R."/>
            <person name="Qian J."/>
            <person name="Song J."/>
            <person name="Luo H."/>
            <person name="Xiang L."/>
            <person name="Li Y."/>
            <person name="Xu Z."/>
            <person name="Ji A."/>
            <person name="Wang L."/>
            <person name="Lu S."/>
            <person name="Hayward A."/>
            <person name="Sun W."/>
            <person name="Li X."/>
            <person name="Schwartz D.C."/>
            <person name="Wang Y."/>
            <person name="Chen S."/>
        </authorList>
    </citation>
    <scope>NUCLEOTIDE SEQUENCE [LARGE SCALE GENOMIC DNA]</scope>
    <source>
        <strain evidence="1 2">ZZ0214-1</strain>
    </source>
</reference>
<accession>A0A2G8SMD3</accession>
<comment type="caution">
    <text evidence="1">The sequence shown here is derived from an EMBL/GenBank/DDBJ whole genome shotgun (WGS) entry which is preliminary data.</text>
</comment>
<keyword evidence="2" id="KW-1185">Reference proteome</keyword>
<dbReference type="Proteomes" id="UP000230002">
    <property type="component" value="Unassembled WGS sequence"/>
</dbReference>
<dbReference type="AlphaFoldDB" id="A0A2G8SMD3"/>
<proteinExistence type="predicted"/>
<evidence type="ECO:0000313" key="2">
    <source>
        <dbReference type="Proteomes" id="UP000230002"/>
    </source>
</evidence>
<protein>
    <submittedName>
        <fullName evidence="1">Uncharacterized protein</fullName>
    </submittedName>
</protein>
<evidence type="ECO:0000313" key="1">
    <source>
        <dbReference type="EMBL" id="PIL34738.1"/>
    </source>
</evidence>
<organism evidence="1 2">
    <name type="scientific">Ganoderma sinense ZZ0214-1</name>
    <dbReference type="NCBI Taxonomy" id="1077348"/>
    <lineage>
        <taxon>Eukaryota</taxon>
        <taxon>Fungi</taxon>
        <taxon>Dikarya</taxon>
        <taxon>Basidiomycota</taxon>
        <taxon>Agaricomycotina</taxon>
        <taxon>Agaricomycetes</taxon>
        <taxon>Polyporales</taxon>
        <taxon>Polyporaceae</taxon>
        <taxon>Ganoderma</taxon>
    </lineage>
</organism>
<name>A0A2G8SMD3_9APHY</name>
<sequence>MNVHPFYETIELDFDSVTVDAILEKGRRWLLGYGQDRGPTLRWITDKSVAFVPKYDTDVPWSLQNNANAWYCNKGHCLTSEPIDTDDSLRKRLHSALGGSAATATGGLEIQLYLVAPATPGRYLAHCPVQY</sequence>
<dbReference type="EMBL" id="AYKW01000005">
    <property type="protein sequence ID" value="PIL34738.1"/>
    <property type="molecule type" value="Genomic_DNA"/>
</dbReference>
<gene>
    <name evidence="1" type="ORF">GSI_03519</name>
</gene>